<evidence type="ECO:0000256" key="9">
    <source>
        <dbReference type="ARBA" id="ARBA00022982"/>
    </source>
</evidence>
<keyword evidence="8" id="KW-0809">Transit peptide</keyword>
<comment type="function">
    <text evidence="1">Accessory subunit of the mitochondrial membrane respiratory chain NADH dehydrogenase (Complex I), that is believed not to be involved in catalysis. Complex I functions in the transfer of electrons from NADH to the respiratory chain. The immediate electron acceptor for the enzyme is believed to be ubiquinone.</text>
</comment>
<proteinExistence type="inferred from homology"/>
<dbReference type="GO" id="GO:0045271">
    <property type="term" value="C:respiratory chain complex I"/>
    <property type="evidence" value="ECO:0007669"/>
    <property type="project" value="InterPro"/>
</dbReference>
<dbReference type="EMBL" id="JALNTZ010000009">
    <property type="protein sequence ID" value="KAJ3640971.1"/>
    <property type="molecule type" value="Genomic_DNA"/>
</dbReference>
<dbReference type="InterPro" id="IPR026627">
    <property type="entry name" value="NDUFB2_animal"/>
</dbReference>
<keyword evidence="7" id="KW-0999">Mitochondrion inner membrane</keyword>
<evidence type="ECO:0000256" key="1">
    <source>
        <dbReference type="ARBA" id="ARBA00003195"/>
    </source>
</evidence>
<evidence type="ECO:0000256" key="3">
    <source>
        <dbReference type="ARBA" id="ARBA00005923"/>
    </source>
</evidence>
<accession>A0AA38M2L6</accession>
<dbReference type="Proteomes" id="UP001168821">
    <property type="component" value="Unassembled WGS sequence"/>
</dbReference>
<evidence type="ECO:0000256" key="5">
    <source>
        <dbReference type="ARBA" id="ARBA00022448"/>
    </source>
</evidence>
<dbReference type="GO" id="GO:0005743">
    <property type="term" value="C:mitochondrial inner membrane"/>
    <property type="evidence" value="ECO:0007669"/>
    <property type="project" value="UniProtKB-SubCell"/>
</dbReference>
<evidence type="ECO:0008006" key="14">
    <source>
        <dbReference type="Google" id="ProtNLM"/>
    </source>
</evidence>
<evidence type="ECO:0000256" key="8">
    <source>
        <dbReference type="ARBA" id="ARBA00022946"/>
    </source>
</evidence>
<sequence length="95" mass="10842">MLLSRGLSVLRTTKLLRGAPLETVQQVRNSSHVWSYRSAGPPPTKNLLWAAEAVQGFAWWWVLWHLYTEPGHVTGEFPYPDPRQWSDEELGIPSS</sequence>
<comment type="subunit">
    <text evidence="4">Complex I is composed of 45 different subunits.</text>
</comment>
<comment type="similarity">
    <text evidence="3">Belongs to the complex I NDUFB2 subunit family.</text>
</comment>
<gene>
    <name evidence="12" type="ORF">Zmor_027503</name>
</gene>
<evidence type="ECO:0000313" key="13">
    <source>
        <dbReference type="Proteomes" id="UP001168821"/>
    </source>
</evidence>
<evidence type="ECO:0000256" key="11">
    <source>
        <dbReference type="ARBA" id="ARBA00023136"/>
    </source>
</evidence>
<dbReference type="PANTHER" id="PTHR15223">
    <property type="entry name" value="NADH-UBIQUINONE OXIDOREDUCTASE AGGG SUBUNIT"/>
    <property type="match status" value="1"/>
</dbReference>
<keyword evidence="9" id="KW-0249">Electron transport</keyword>
<reference evidence="12" key="1">
    <citation type="journal article" date="2023" name="G3 (Bethesda)">
        <title>Whole genome assemblies of Zophobas morio and Tenebrio molitor.</title>
        <authorList>
            <person name="Kaur S."/>
            <person name="Stinson S.A."/>
            <person name="diCenzo G.C."/>
        </authorList>
    </citation>
    <scope>NUCLEOTIDE SEQUENCE</scope>
    <source>
        <strain evidence="12">QUZm001</strain>
    </source>
</reference>
<comment type="subcellular location">
    <subcellularLocation>
        <location evidence="2">Mitochondrion inner membrane</location>
        <topology evidence="2">Peripheral membrane protein</topology>
        <orientation evidence="2">Matrix side</orientation>
    </subcellularLocation>
</comment>
<evidence type="ECO:0000256" key="6">
    <source>
        <dbReference type="ARBA" id="ARBA00022660"/>
    </source>
</evidence>
<protein>
    <recommendedName>
        <fullName evidence="14">NADH dehydrogenase [ubiquinone] 1 beta subcomplex subunit 2, mitochondrial</fullName>
    </recommendedName>
</protein>
<evidence type="ECO:0000256" key="7">
    <source>
        <dbReference type="ARBA" id="ARBA00022792"/>
    </source>
</evidence>
<keyword evidence="13" id="KW-1185">Reference proteome</keyword>
<evidence type="ECO:0000256" key="2">
    <source>
        <dbReference type="ARBA" id="ARBA00004443"/>
    </source>
</evidence>
<comment type="caution">
    <text evidence="12">The sequence shown here is derived from an EMBL/GenBank/DDBJ whole genome shotgun (WGS) entry which is preliminary data.</text>
</comment>
<evidence type="ECO:0000313" key="12">
    <source>
        <dbReference type="EMBL" id="KAJ3640971.1"/>
    </source>
</evidence>
<evidence type="ECO:0000256" key="10">
    <source>
        <dbReference type="ARBA" id="ARBA00023128"/>
    </source>
</evidence>
<keyword evidence="6" id="KW-0679">Respiratory chain</keyword>
<dbReference type="AlphaFoldDB" id="A0AA38M2L6"/>
<dbReference type="Pfam" id="PF14813">
    <property type="entry name" value="NADH_B2"/>
    <property type="match status" value="1"/>
</dbReference>
<evidence type="ECO:0000256" key="4">
    <source>
        <dbReference type="ARBA" id="ARBA00011533"/>
    </source>
</evidence>
<keyword evidence="5" id="KW-0813">Transport</keyword>
<dbReference type="PANTHER" id="PTHR15223:SF1">
    <property type="entry name" value="NADH DEHYDROGENASE [UBIQUINONE] 1 BETA SUBCOMPLEX SUBUNIT 2, MITOCHONDRIAL"/>
    <property type="match status" value="1"/>
</dbReference>
<keyword evidence="10" id="KW-0496">Mitochondrion</keyword>
<organism evidence="12 13">
    <name type="scientific">Zophobas morio</name>
    <dbReference type="NCBI Taxonomy" id="2755281"/>
    <lineage>
        <taxon>Eukaryota</taxon>
        <taxon>Metazoa</taxon>
        <taxon>Ecdysozoa</taxon>
        <taxon>Arthropoda</taxon>
        <taxon>Hexapoda</taxon>
        <taxon>Insecta</taxon>
        <taxon>Pterygota</taxon>
        <taxon>Neoptera</taxon>
        <taxon>Endopterygota</taxon>
        <taxon>Coleoptera</taxon>
        <taxon>Polyphaga</taxon>
        <taxon>Cucujiformia</taxon>
        <taxon>Tenebrionidae</taxon>
        <taxon>Zophobas</taxon>
    </lineage>
</organism>
<dbReference type="GO" id="GO:0032981">
    <property type="term" value="P:mitochondrial respiratory chain complex I assembly"/>
    <property type="evidence" value="ECO:0007669"/>
    <property type="project" value="TreeGrafter"/>
</dbReference>
<name>A0AA38M2L6_9CUCU</name>
<keyword evidence="11" id="KW-0472">Membrane</keyword>